<accession>A0ABS4ILB3</accession>
<keyword evidence="3 8" id="KW-0812">Transmembrane</keyword>
<evidence type="ECO:0000256" key="4">
    <source>
        <dbReference type="ARBA" id="ARBA00022801"/>
    </source>
</evidence>
<dbReference type="SUPFAM" id="SSF48452">
    <property type="entry name" value="TPR-like"/>
    <property type="match status" value="1"/>
</dbReference>
<dbReference type="InterPro" id="IPR022764">
    <property type="entry name" value="Peptidase_S54_rhomboid_dom"/>
</dbReference>
<feature type="transmembrane region" description="Helical" evidence="8">
    <location>
        <begin position="183"/>
        <end position="203"/>
    </location>
</feature>
<keyword evidence="5 8" id="KW-1133">Transmembrane helix</keyword>
<dbReference type="SUPFAM" id="SSF144091">
    <property type="entry name" value="Rhomboid-like"/>
    <property type="match status" value="1"/>
</dbReference>
<comment type="caution">
    <text evidence="10">The sequence shown here is derived from an EMBL/GenBank/DDBJ whole genome shotgun (WGS) entry which is preliminary data.</text>
</comment>
<feature type="transmembrane region" description="Helical" evidence="8">
    <location>
        <begin position="239"/>
        <end position="259"/>
    </location>
</feature>
<dbReference type="PROSITE" id="PS50293">
    <property type="entry name" value="TPR_REGION"/>
    <property type="match status" value="1"/>
</dbReference>
<feature type="transmembrane region" description="Helical" evidence="8">
    <location>
        <begin position="346"/>
        <end position="363"/>
    </location>
</feature>
<evidence type="ECO:0000256" key="3">
    <source>
        <dbReference type="ARBA" id="ARBA00022692"/>
    </source>
</evidence>
<dbReference type="Proteomes" id="UP001519345">
    <property type="component" value="Unassembled WGS sequence"/>
</dbReference>
<feature type="repeat" description="TPR" evidence="7">
    <location>
        <begin position="469"/>
        <end position="502"/>
    </location>
</feature>
<gene>
    <name evidence="10" type="ORF">J2Z83_003922</name>
</gene>
<name>A0ABS4ILB3_9BACI</name>
<comment type="similarity">
    <text evidence="2">Belongs to the peptidase S54 family.</text>
</comment>
<keyword evidence="6 8" id="KW-0472">Membrane</keyword>
<dbReference type="Pfam" id="PF13414">
    <property type="entry name" value="TPR_11"/>
    <property type="match status" value="1"/>
</dbReference>
<feature type="domain" description="Peptidase S54 rhomboid" evidence="9">
    <location>
        <begin position="230"/>
        <end position="364"/>
    </location>
</feature>
<dbReference type="EMBL" id="JAGGKX010000036">
    <property type="protein sequence ID" value="MBP1971767.1"/>
    <property type="molecule type" value="Genomic_DNA"/>
</dbReference>
<dbReference type="SMART" id="SM00028">
    <property type="entry name" value="TPR"/>
    <property type="match status" value="2"/>
</dbReference>
<evidence type="ECO:0000256" key="2">
    <source>
        <dbReference type="ARBA" id="ARBA00009045"/>
    </source>
</evidence>
<dbReference type="EC" id="3.4.21.105" evidence="10"/>
<dbReference type="InterPro" id="IPR011990">
    <property type="entry name" value="TPR-like_helical_dom_sf"/>
</dbReference>
<keyword evidence="10" id="KW-0645">Protease</keyword>
<dbReference type="InterPro" id="IPR035952">
    <property type="entry name" value="Rhomboid-like_sf"/>
</dbReference>
<evidence type="ECO:0000313" key="11">
    <source>
        <dbReference type="Proteomes" id="UP001519345"/>
    </source>
</evidence>
<feature type="transmembrane region" description="Helical" evidence="8">
    <location>
        <begin position="375"/>
        <end position="393"/>
    </location>
</feature>
<dbReference type="InterPro" id="IPR019734">
    <property type="entry name" value="TPR_rpt"/>
</dbReference>
<dbReference type="RefSeq" id="WP_209464770.1">
    <property type="nucleotide sequence ID" value="NZ_CP110224.1"/>
</dbReference>
<evidence type="ECO:0000256" key="6">
    <source>
        <dbReference type="ARBA" id="ARBA00023136"/>
    </source>
</evidence>
<evidence type="ECO:0000256" key="7">
    <source>
        <dbReference type="PROSITE-ProRule" id="PRU00339"/>
    </source>
</evidence>
<protein>
    <submittedName>
        <fullName evidence="10">Rhomboid protease GluP</fullName>
        <ecNumber evidence="10">3.4.21.105</ecNumber>
    </submittedName>
</protein>
<dbReference type="PROSITE" id="PS50005">
    <property type="entry name" value="TPR"/>
    <property type="match status" value="2"/>
</dbReference>
<evidence type="ECO:0000313" key="10">
    <source>
        <dbReference type="EMBL" id="MBP1971767.1"/>
    </source>
</evidence>
<organism evidence="10 11">
    <name type="scientific">Virgibacillus natechei</name>
    <dbReference type="NCBI Taxonomy" id="1216297"/>
    <lineage>
        <taxon>Bacteria</taxon>
        <taxon>Bacillati</taxon>
        <taxon>Bacillota</taxon>
        <taxon>Bacilli</taxon>
        <taxon>Bacillales</taxon>
        <taxon>Bacillaceae</taxon>
        <taxon>Virgibacillus</taxon>
    </lineage>
</organism>
<proteinExistence type="inferred from homology"/>
<feature type="transmembrane region" description="Helical" evidence="8">
    <location>
        <begin position="318"/>
        <end position="340"/>
    </location>
</feature>
<dbReference type="GO" id="GO:0006508">
    <property type="term" value="P:proteolysis"/>
    <property type="evidence" value="ECO:0007669"/>
    <property type="project" value="UniProtKB-KW"/>
</dbReference>
<comment type="subcellular location">
    <subcellularLocation>
        <location evidence="1">Membrane</location>
        <topology evidence="1">Multi-pass membrane protein</topology>
    </subcellularLocation>
</comment>
<dbReference type="Gene3D" id="1.20.1540.10">
    <property type="entry name" value="Rhomboid-like"/>
    <property type="match status" value="1"/>
</dbReference>
<evidence type="ECO:0000256" key="5">
    <source>
        <dbReference type="ARBA" id="ARBA00022989"/>
    </source>
</evidence>
<keyword evidence="4 10" id="KW-0378">Hydrolase</keyword>
<dbReference type="Gene3D" id="1.25.40.10">
    <property type="entry name" value="Tetratricopeptide repeat domain"/>
    <property type="match status" value="1"/>
</dbReference>
<dbReference type="Pfam" id="PF01694">
    <property type="entry name" value="Rhomboid"/>
    <property type="match status" value="1"/>
</dbReference>
<evidence type="ECO:0000256" key="1">
    <source>
        <dbReference type="ARBA" id="ARBA00004141"/>
    </source>
</evidence>
<evidence type="ECO:0000259" key="9">
    <source>
        <dbReference type="Pfam" id="PF01694"/>
    </source>
</evidence>
<evidence type="ECO:0000256" key="8">
    <source>
        <dbReference type="SAM" id="Phobius"/>
    </source>
</evidence>
<dbReference type="PANTHER" id="PTHR43731">
    <property type="entry name" value="RHOMBOID PROTEASE"/>
    <property type="match status" value="1"/>
</dbReference>
<feature type="repeat" description="TPR" evidence="7">
    <location>
        <begin position="435"/>
        <end position="468"/>
    </location>
</feature>
<dbReference type="GO" id="GO:0008233">
    <property type="term" value="F:peptidase activity"/>
    <property type="evidence" value="ECO:0007669"/>
    <property type="project" value="UniProtKB-KW"/>
</dbReference>
<reference evidence="10 11" key="1">
    <citation type="submission" date="2021-03" db="EMBL/GenBank/DDBJ databases">
        <title>Genomic Encyclopedia of Type Strains, Phase IV (KMG-IV): sequencing the most valuable type-strain genomes for metagenomic binning, comparative biology and taxonomic classification.</title>
        <authorList>
            <person name="Goeker M."/>
        </authorList>
    </citation>
    <scope>NUCLEOTIDE SEQUENCE [LARGE SCALE GENOMIC DNA]</scope>
    <source>
        <strain evidence="10 11">DSM 25609</strain>
    </source>
</reference>
<keyword evidence="11" id="KW-1185">Reference proteome</keyword>
<keyword evidence="7" id="KW-0802">TPR repeat</keyword>
<dbReference type="InterPro" id="IPR050925">
    <property type="entry name" value="Rhomboid_protease_S54"/>
</dbReference>
<feature type="transmembrane region" description="Helical" evidence="8">
    <location>
        <begin position="295"/>
        <end position="313"/>
    </location>
</feature>
<sequence length="518" mass="60151">MYLNEKYRMYQFAYHLVANESFDVIQLNDDIEEIWLEKYEKNKSTVVRFIHKGFDWKNYLKKDIAQVFQKAKSMKRLLAGKHVEVHNVYISSHTPVDDWEVLRKPMQLTERNPIKMKVYYLADHNFTEEKTRFFTAIRLSSHEMEHRTELSETDKEERIQYYRRFLADKLYNKRKEMEDIFSFGKPFLTYFILVINLIVFFMLERSGSSTSIENLIDFGAKYNPAIIENGEWWRIISSMFLHIGFLHLFMNMLAVYYLGTLVERIYGSWRFLSIYFLAGIGGGLASFAFTTSVSAGASGALFGLFGAILFFGLMNKKIFFQTLGSGVLLLIGINIIFGFAIPQIDMGAHLGGLIAGFLASAIFHLPRNKNFRIQFSAFIVYLTMIYGLTTFGIQNNLNTQSYQLMQLEELIMQDQYEQVVEIATDALEVDGDLDSSILFQRSYAYIEMNQTDKAIRDLEKSIEFDDAFPEAFYNLAMLYYDKGETDKAIEAIENAYQMKPDDEAFINLYEEITGEDTG</sequence>
<dbReference type="PANTHER" id="PTHR43731:SF14">
    <property type="entry name" value="PRESENILIN-ASSOCIATED RHOMBOID-LIKE PROTEIN, MITOCHONDRIAL"/>
    <property type="match status" value="1"/>
</dbReference>
<feature type="transmembrane region" description="Helical" evidence="8">
    <location>
        <begin position="271"/>
        <end position="289"/>
    </location>
</feature>